<keyword evidence="9" id="KW-0342">GTP-binding</keyword>
<gene>
    <name evidence="14" type="ORF">PMEA_00024657</name>
</gene>
<evidence type="ECO:0000259" key="13">
    <source>
        <dbReference type="PROSITE" id="PS51718"/>
    </source>
</evidence>
<keyword evidence="10 12" id="KW-0472">Membrane</keyword>
<keyword evidence="6 12" id="KW-1133">Transmembrane helix</keyword>
<evidence type="ECO:0000313" key="15">
    <source>
        <dbReference type="Proteomes" id="UP001159428"/>
    </source>
</evidence>
<evidence type="ECO:0000256" key="3">
    <source>
        <dbReference type="ARBA" id="ARBA00022741"/>
    </source>
</evidence>
<dbReference type="PANTHER" id="PTHR10465">
    <property type="entry name" value="TRANSMEMBRANE GTPASE FZO1"/>
    <property type="match status" value="1"/>
</dbReference>
<sequence>MRNSLSQFKRAESLQDIEVNEGYLSHCFATAKQQLKAKFRALLRHLEDCKKFSADTRIADENEEDIKKFSSEVAGYEAQISNILEVLSRNQMKVAFFGQNSNGKSTTLNAMLQDEILPMGICHTKNCFLSVHGLDKPDPYILVPGSTDKKNVKSLDRLVHSLCNKKLDPGSIFQVFWPKSRCKLLSEDVVLVDSPGIDMSPDLDLWIDKHCLDADVFVLVANAESTLTLAEKNFFRKVNQRFSRPNIFILYNRWDAEDRVFFVSAKETLNTRMLEHQGMPKEGGAIHFEGFRARQLEFENFERKFEECISKSAIQTKFESHALSGLKIANMVEVRMGKIVDSASQQRSKLEKTKMEKKIRLGYVKEQLRSCKHDFKCWIEKITSEVEDQVKAAMKEEIDGLALLVNQFDHPFLTFNGSLETYKEELYNHIKSGLERRKTDRCSNFQAQVTCGALKQKADRLRSLLPPATPEVSLELSTPVLDFQAKFAPMVTRLYTDFREAPASAVEQGLASLTILTATLLVIVGGLIWETVGWWIMALCGGLYSGVYVIERVRWTKGAREKAFKRQFVDYATEELQLVVGFISANCSTQVHQELTSTFTKLESLVQIEMENLKENIIKLDKEITRLEKIKNDARILGNKASEFESELSQFITEFAKEHDLTSDEERGLGILE</sequence>
<dbReference type="SUPFAM" id="SSF52540">
    <property type="entry name" value="P-loop containing nucleoside triphosphate hydrolases"/>
    <property type="match status" value="1"/>
</dbReference>
<dbReference type="EMBL" id="CALNXJ010000047">
    <property type="protein sequence ID" value="CAH3150210.1"/>
    <property type="molecule type" value="Genomic_DNA"/>
</dbReference>
<dbReference type="Gene3D" id="3.40.50.300">
    <property type="entry name" value="P-loop containing nucleotide triphosphate hydrolases"/>
    <property type="match status" value="1"/>
</dbReference>
<keyword evidence="8" id="KW-0496">Mitochondrion</keyword>
<evidence type="ECO:0000256" key="4">
    <source>
        <dbReference type="ARBA" id="ARBA00022787"/>
    </source>
</evidence>
<keyword evidence="2 12" id="KW-0812">Transmembrane</keyword>
<evidence type="ECO:0000256" key="5">
    <source>
        <dbReference type="ARBA" id="ARBA00022801"/>
    </source>
</evidence>
<keyword evidence="5" id="KW-0378">Hydrolase</keyword>
<comment type="caution">
    <text evidence="14">The sequence shown here is derived from an EMBL/GenBank/DDBJ whole genome shotgun (WGS) entry which is preliminary data.</text>
</comment>
<evidence type="ECO:0000256" key="10">
    <source>
        <dbReference type="ARBA" id="ARBA00023136"/>
    </source>
</evidence>
<feature type="domain" description="Dynamin-type G" evidence="13">
    <location>
        <begin position="88"/>
        <end position="356"/>
    </location>
</feature>
<dbReference type="Pfam" id="PF04799">
    <property type="entry name" value="Fzo_mitofusin"/>
    <property type="match status" value="1"/>
</dbReference>
<dbReference type="PANTHER" id="PTHR10465:SF3">
    <property type="entry name" value="TRANSMEMBRANE GTPASE MARF-RELATED"/>
    <property type="match status" value="1"/>
</dbReference>
<dbReference type="GO" id="GO:0008053">
    <property type="term" value="P:mitochondrial fusion"/>
    <property type="evidence" value="ECO:0007669"/>
    <property type="project" value="InterPro"/>
</dbReference>
<dbReference type="InterPro" id="IPR006884">
    <property type="entry name" value="Fzo/mitofusin_HR2"/>
</dbReference>
<evidence type="ECO:0000256" key="7">
    <source>
        <dbReference type="ARBA" id="ARBA00023054"/>
    </source>
</evidence>
<dbReference type="GO" id="GO:0005525">
    <property type="term" value="F:GTP binding"/>
    <property type="evidence" value="ECO:0007669"/>
    <property type="project" value="UniProtKB-KW"/>
</dbReference>
<dbReference type="AlphaFoldDB" id="A0AAU9XK80"/>
<comment type="subcellular location">
    <subcellularLocation>
        <location evidence="1">Mitochondrion outer membrane</location>
        <topology evidence="1">Multi-pass membrane protein</topology>
    </subcellularLocation>
</comment>
<evidence type="ECO:0000256" key="12">
    <source>
        <dbReference type="SAM" id="Phobius"/>
    </source>
</evidence>
<evidence type="ECO:0000256" key="11">
    <source>
        <dbReference type="SAM" id="Coils"/>
    </source>
</evidence>
<dbReference type="GO" id="GO:0003924">
    <property type="term" value="F:GTPase activity"/>
    <property type="evidence" value="ECO:0007669"/>
    <property type="project" value="InterPro"/>
</dbReference>
<keyword evidence="3" id="KW-0547">Nucleotide-binding</keyword>
<dbReference type="InterPro" id="IPR027417">
    <property type="entry name" value="P-loop_NTPase"/>
</dbReference>
<keyword evidence="7 11" id="KW-0175">Coiled coil</keyword>
<keyword evidence="4" id="KW-1000">Mitochondrion outer membrane</keyword>
<dbReference type="Pfam" id="PF00350">
    <property type="entry name" value="Dynamin_N"/>
    <property type="match status" value="1"/>
</dbReference>
<evidence type="ECO:0000256" key="8">
    <source>
        <dbReference type="ARBA" id="ARBA00023128"/>
    </source>
</evidence>
<dbReference type="InterPro" id="IPR027094">
    <property type="entry name" value="Mitofusin_fam"/>
</dbReference>
<dbReference type="Proteomes" id="UP001159428">
    <property type="component" value="Unassembled WGS sequence"/>
</dbReference>
<evidence type="ECO:0000313" key="14">
    <source>
        <dbReference type="EMBL" id="CAH3150210.1"/>
    </source>
</evidence>
<feature type="coiled-coil region" evidence="11">
    <location>
        <begin position="603"/>
        <end position="647"/>
    </location>
</feature>
<dbReference type="InterPro" id="IPR030381">
    <property type="entry name" value="G_DYNAMIN_dom"/>
</dbReference>
<evidence type="ECO:0000256" key="9">
    <source>
        <dbReference type="ARBA" id="ARBA00023134"/>
    </source>
</evidence>
<dbReference type="Gene3D" id="1.20.5.110">
    <property type="match status" value="1"/>
</dbReference>
<name>A0AAU9XK80_9CNID</name>
<dbReference type="SUPFAM" id="SSF111479">
    <property type="entry name" value="Fzo-like conserved region"/>
    <property type="match status" value="1"/>
</dbReference>
<feature type="transmembrane region" description="Helical" evidence="12">
    <location>
        <begin position="534"/>
        <end position="550"/>
    </location>
</feature>
<evidence type="ECO:0000256" key="6">
    <source>
        <dbReference type="ARBA" id="ARBA00022989"/>
    </source>
</evidence>
<accession>A0AAU9XK80</accession>
<dbReference type="GO" id="GO:0051646">
    <property type="term" value="P:mitochondrion localization"/>
    <property type="evidence" value="ECO:0007669"/>
    <property type="project" value="TreeGrafter"/>
</dbReference>
<dbReference type="PROSITE" id="PS51718">
    <property type="entry name" value="G_DYNAMIN_2"/>
    <property type="match status" value="1"/>
</dbReference>
<dbReference type="GO" id="GO:0005741">
    <property type="term" value="C:mitochondrial outer membrane"/>
    <property type="evidence" value="ECO:0007669"/>
    <property type="project" value="UniProtKB-SubCell"/>
</dbReference>
<dbReference type="InterPro" id="IPR045063">
    <property type="entry name" value="Dynamin_N"/>
</dbReference>
<evidence type="ECO:0000256" key="1">
    <source>
        <dbReference type="ARBA" id="ARBA00004374"/>
    </source>
</evidence>
<protein>
    <recommendedName>
        <fullName evidence="13">Dynamin-type G domain-containing protein</fullName>
    </recommendedName>
</protein>
<organism evidence="14 15">
    <name type="scientific">Pocillopora meandrina</name>
    <dbReference type="NCBI Taxonomy" id="46732"/>
    <lineage>
        <taxon>Eukaryota</taxon>
        <taxon>Metazoa</taxon>
        <taxon>Cnidaria</taxon>
        <taxon>Anthozoa</taxon>
        <taxon>Hexacorallia</taxon>
        <taxon>Scleractinia</taxon>
        <taxon>Astrocoeniina</taxon>
        <taxon>Pocilloporidae</taxon>
        <taxon>Pocillopora</taxon>
    </lineage>
</organism>
<proteinExistence type="predicted"/>
<keyword evidence="15" id="KW-1185">Reference proteome</keyword>
<reference evidence="14 15" key="1">
    <citation type="submission" date="2022-05" db="EMBL/GenBank/DDBJ databases">
        <authorList>
            <consortium name="Genoscope - CEA"/>
            <person name="William W."/>
        </authorList>
    </citation>
    <scope>NUCLEOTIDE SEQUENCE [LARGE SCALE GENOMIC DNA]</scope>
</reference>
<evidence type="ECO:0000256" key="2">
    <source>
        <dbReference type="ARBA" id="ARBA00022692"/>
    </source>
</evidence>